<dbReference type="InterPro" id="IPR036383">
    <property type="entry name" value="TSP1_rpt_sf"/>
</dbReference>
<evidence type="ECO:0000313" key="2">
    <source>
        <dbReference type="Proteomes" id="UP000596742"/>
    </source>
</evidence>
<keyword evidence="2" id="KW-1185">Reference proteome</keyword>
<sequence length="307" mass="34862">MLDCPLMNPQPTAISSGVQTDSWTQWSSCTKTCDIGIQSRCRYNNTNQNIEYEEQYCNTQYCPGVDLSCNTTYDCHRQTRWSLYFECKNNVCRCSLGDEYNKYNCFGKVGNCVIREEPQTALGYKDPSDAYSNHNQLQSCTTNDNSIYELHVIRIFGIDEVYEVSVKPRGPVSKPIILVLISYSGSSVHWRLDTPVGLYKVLIGGFRSINKTVEKNSSSKCSFEATQRFDIGYFLFENYVPDLTKLSNEFGPITSYTRYIDIWSKTTPRIILEVGGSPLQVLTRDYTYDASQLSCESPTPPLPPPPL</sequence>
<dbReference type="PROSITE" id="PS50092">
    <property type="entry name" value="TSP1"/>
    <property type="match status" value="1"/>
</dbReference>
<proteinExistence type="predicted"/>
<accession>A0A8B6DED3</accession>
<dbReference type="AlphaFoldDB" id="A0A8B6DED3"/>
<dbReference type="InterPro" id="IPR000884">
    <property type="entry name" value="TSP1_rpt"/>
</dbReference>
<organism evidence="1 2">
    <name type="scientific">Mytilus galloprovincialis</name>
    <name type="common">Mediterranean mussel</name>
    <dbReference type="NCBI Taxonomy" id="29158"/>
    <lineage>
        <taxon>Eukaryota</taxon>
        <taxon>Metazoa</taxon>
        <taxon>Spiralia</taxon>
        <taxon>Lophotrochozoa</taxon>
        <taxon>Mollusca</taxon>
        <taxon>Bivalvia</taxon>
        <taxon>Autobranchia</taxon>
        <taxon>Pteriomorphia</taxon>
        <taxon>Mytilida</taxon>
        <taxon>Mytiloidea</taxon>
        <taxon>Mytilidae</taxon>
        <taxon>Mytilinae</taxon>
        <taxon>Mytilus</taxon>
    </lineage>
</organism>
<reference evidence="1" key="1">
    <citation type="submission" date="2018-11" db="EMBL/GenBank/DDBJ databases">
        <authorList>
            <person name="Alioto T."/>
            <person name="Alioto T."/>
        </authorList>
    </citation>
    <scope>NUCLEOTIDE SEQUENCE</scope>
</reference>
<dbReference type="OrthoDB" id="5986449at2759"/>
<gene>
    <name evidence="1" type="ORF">MGAL_10B063325</name>
</gene>
<protein>
    <submittedName>
        <fullName evidence="1">Uncharacterized protein</fullName>
    </submittedName>
</protein>
<dbReference type="Proteomes" id="UP000596742">
    <property type="component" value="Unassembled WGS sequence"/>
</dbReference>
<dbReference type="SUPFAM" id="SSF82895">
    <property type="entry name" value="TSP-1 type 1 repeat"/>
    <property type="match status" value="1"/>
</dbReference>
<dbReference type="Gene3D" id="2.20.100.10">
    <property type="entry name" value="Thrombospondin type-1 (TSP1) repeat"/>
    <property type="match status" value="1"/>
</dbReference>
<dbReference type="EMBL" id="UYJE01003289">
    <property type="protein sequence ID" value="VDI18024.1"/>
    <property type="molecule type" value="Genomic_DNA"/>
</dbReference>
<evidence type="ECO:0000313" key="1">
    <source>
        <dbReference type="EMBL" id="VDI18024.1"/>
    </source>
</evidence>
<name>A0A8B6DED3_MYTGA</name>
<dbReference type="Pfam" id="PF00090">
    <property type="entry name" value="TSP_1"/>
    <property type="match status" value="1"/>
</dbReference>
<dbReference type="SMART" id="SM00209">
    <property type="entry name" value="TSP1"/>
    <property type="match status" value="1"/>
</dbReference>
<comment type="caution">
    <text evidence="1">The sequence shown here is derived from an EMBL/GenBank/DDBJ whole genome shotgun (WGS) entry which is preliminary data.</text>
</comment>